<dbReference type="InterPro" id="IPR008429">
    <property type="entry name" value="CLPTM1"/>
</dbReference>
<keyword evidence="5 7" id="KW-0472">Membrane</keyword>
<evidence type="ECO:0000256" key="5">
    <source>
        <dbReference type="ARBA" id="ARBA00023136"/>
    </source>
</evidence>
<dbReference type="PANTHER" id="PTHR21347">
    <property type="entry name" value="CLEFT LIP AND PALATE ASSOCIATED TRANSMEMBRANE PROTEIN-RELATED"/>
    <property type="match status" value="1"/>
</dbReference>
<dbReference type="GeneID" id="2911286"/>
<evidence type="ECO:0000256" key="7">
    <source>
        <dbReference type="SAM" id="Phobius"/>
    </source>
</evidence>
<evidence type="ECO:0000313" key="8">
    <source>
        <dbReference type="EMBL" id="AOW04135.1"/>
    </source>
</evidence>
<comment type="similarity">
    <text evidence="2">Belongs to the CLPTM1 family.</text>
</comment>
<dbReference type="OrthoDB" id="378564at2759"/>
<dbReference type="eggNOG" id="KOG2489">
    <property type="taxonomic scope" value="Eukaryota"/>
</dbReference>
<dbReference type="GO" id="GO:0012505">
    <property type="term" value="C:endomembrane system"/>
    <property type="evidence" value="ECO:0007669"/>
    <property type="project" value="TreeGrafter"/>
</dbReference>
<reference evidence="8 9" key="1">
    <citation type="journal article" date="2016" name="PLoS ONE">
        <title>Sequence Assembly of Yarrowia lipolytica Strain W29/CLIB89 Shows Transposable Element Diversity.</title>
        <authorList>
            <person name="Magnan C."/>
            <person name="Yu J."/>
            <person name="Chang I."/>
            <person name="Jahn E."/>
            <person name="Kanomata Y."/>
            <person name="Wu J."/>
            <person name="Zeller M."/>
            <person name="Oakes M."/>
            <person name="Baldi P."/>
            <person name="Sandmeyer S."/>
        </authorList>
    </citation>
    <scope>NUCLEOTIDE SEQUENCE [LARGE SCALE GENOMIC DNA]</scope>
    <source>
        <strain evidence="9">CLIB89(W29)</strain>
    </source>
</reference>
<keyword evidence="3 7" id="KW-0812">Transmembrane</keyword>
<dbReference type="Pfam" id="PF05602">
    <property type="entry name" value="CLPTM1"/>
    <property type="match status" value="1"/>
</dbReference>
<comment type="subcellular location">
    <subcellularLocation>
        <location evidence="1">Membrane</location>
        <topology evidence="1">Multi-pass membrane protein</topology>
    </subcellularLocation>
</comment>
<feature type="transmembrane region" description="Helical" evidence="7">
    <location>
        <begin position="497"/>
        <end position="525"/>
    </location>
</feature>
<dbReference type="Proteomes" id="UP000182444">
    <property type="component" value="Chromosome 1D"/>
</dbReference>
<evidence type="ECO:0000256" key="1">
    <source>
        <dbReference type="ARBA" id="ARBA00004141"/>
    </source>
</evidence>
<dbReference type="GO" id="GO:0016020">
    <property type="term" value="C:membrane"/>
    <property type="evidence" value="ECO:0007669"/>
    <property type="project" value="UniProtKB-SubCell"/>
</dbReference>
<dbReference type="AlphaFoldDB" id="A0A1D8NER9"/>
<evidence type="ECO:0000256" key="3">
    <source>
        <dbReference type="ARBA" id="ARBA00022692"/>
    </source>
</evidence>
<dbReference type="VEuPathDB" id="FungiDB:YALI0_D16203g"/>
<accession>A0A1D8NER9</accession>
<dbReference type="EMBL" id="CP017556">
    <property type="protein sequence ID" value="AOW04135.1"/>
    <property type="molecule type" value="Genomic_DNA"/>
</dbReference>
<feature type="compositionally biased region" description="Low complexity" evidence="6">
    <location>
        <begin position="1"/>
        <end position="20"/>
    </location>
</feature>
<dbReference type="PANTHER" id="PTHR21347:SF0">
    <property type="entry name" value="LIPID SCRAMBLASE CLPTM1L"/>
    <property type="match status" value="1"/>
</dbReference>
<name>A0A1D8NER9_YARLL</name>
<dbReference type="KEGG" id="yli:2911286"/>
<evidence type="ECO:0000313" key="9">
    <source>
        <dbReference type="Proteomes" id="UP000182444"/>
    </source>
</evidence>
<dbReference type="RefSeq" id="XP_502890.2">
    <property type="nucleotide sequence ID" value="XM_502890.2"/>
</dbReference>
<feature type="transmembrane region" description="Helical" evidence="7">
    <location>
        <begin position="369"/>
        <end position="393"/>
    </location>
</feature>
<feature type="transmembrane region" description="Helical" evidence="7">
    <location>
        <begin position="35"/>
        <end position="52"/>
    </location>
</feature>
<feature type="transmembrane region" description="Helical" evidence="7">
    <location>
        <begin position="337"/>
        <end position="357"/>
    </location>
</feature>
<protein>
    <submittedName>
        <fullName evidence="8">Uncharacterized protein</fullName>
    </submittedName>
</protein>
<dbReference type="VEuPathDB" id="FungiDB:YALI1_D20007g"/>
<gene>
    <name evidence="8" type="ORF">YALI1_D20007g</name>
</gene>
<feature type="region of interest" description="Disordered" evidence="6">
    <location>
        <begin position="1"/>
        <end position="27"/>
    </location>
</feature>
<sequence length="643" mass="73378">MSSSGNRGNGSSARNGQGAATPREPDQRKSWIQKLLTIGAFYLAMNLFMLYMKNRNQDAVATTEEPDLTVSEAISAEKLYDEAAPPFPEQMRALWTGNQPFTITVHVVDSDQQMRLPVWDLELTGQNFSKGFSLFETLDFTLPKALTNNNGSLYAHVALQRKDSDLVINKRVDLTSYLPKKKVVHKKLLLSEEHEEEEEEEEELPYLERPLVPNIYPNVSIGVIYDLGNGVPASMPPAISQHIISSGDRDSSGKVSFIYPIVFNNEFWQLNSKMMELGENLAGEKFTLQLNLYSTSFFWFQMLTNMDHSFKEQARQQGGRTSEVEQLKVTLLESNPYLLAITAIVSVFHMLFEFLAFKSDISHWKNKKDTIGVSVRSIIANVVMQSIIFLYLMDNNDETSYMILLTQGMGILVEAWKINKVAVFSFFDPPKEQKNKKITNVFGLGIVYIQDRNELSEIEERTKEYDSIAFKYLYIAAVPLIGAYAVYSVMYVPHKSWYSFIISTLVGSVYAYGFLMLVPSIYINYRLKSVAHMPRKAMVYKFLNTFIDDLFAFVVKMPLLHRIATLRDDVIFFVYIYQTWVYRVDYTRVNEFGQGGDDEAAEIDDENKDKAQLVGREEAKKINEITGTSTSTGVEAQEGIRRR</sequence>
<evidence type="ECO:0000256" key="6">
    <source>
        <dbReference type="SAM" id="MobiDB-lite"/>
    </source>
</evidence>
<evidence type="ECO:0000256" key="4">
    <source>
        <dbReference type="ARBA" id="ARBA00022989"/>
    </source>
</evidence>
<proteinExistence type="inferred from homology"/>
<feature type="transmembrane region" description="Helical" evidence="7">
    <location>
        <begin position="472"/>
        <end position="491"/>
    </location>
</feature>
<organism evidence="8 9">
    <name type="scientific">Yarrowia lipolytica</name>
    <name type="common">Candida lipolytica</name>
    <dbReference type="NCBI Taxonomy" id="4952"/>
    <lineage>
        <taxon>Eukaryota</taxon>
        <taxon>Fungi</taxon>
        <taxon>Dikarya</taxon>
        <taxon>Ascomycota</taxon>
        <taxon>Saccharomycotina</taxon>
        <taxon>Dipodascomycetes</taxon>
        <taxon>Dipodascales</taxon>
        <taxon>Dipodascales incertae sedis</taxon>
        <taxon>Yarrowia</taxon>
    </lineage>
</organism>
<evidence type="ECO:0000256" key="2">
    <source>
        <dbReference type="ARBA" id="ARBA00009310"/>
    </source>
</evidence>
<keyword evidence="4 7" id="KW-1133">Transmembrane helix</keyword>